<reference evidence="2" key="1">
    <citation type="journal article" date="2019" name="Int. J. Syst. Evol. Microbiol.">
        <title>The Global Catalogue of Microorganisms (GCM) 10K type strain sequencing project: providing services to taxonomists for standard genome sequencing and annotation.</title>
        <authorList>
            <consortium name="The Broad Institute Genomics Platform"/>
            <consortium name="The Broad Institute Genome Sequencing Center for Infectious Disease"/>
            <person name="Wu L."/>
            <person name="Ma J."/>
        </authorList>
    </citation>
    <scope>NUCLEOTIDE SEQUENCE [LARGE SCALE GENOMIC DNA]</scope>
    <source>
        <strain evidence="2">KCTC 42498</strain>
    </source>
</reference>
<evidence type="ECO:0000313" key="1">
    <source>
        <dbReference type="EMBL" id="MFD2515585.1"/>
    </source>
</evidence>
<dbReference type="EMBL" id="JBHULU010000021">
    <property type="protein sequence ID" value="MFD2515585.1"/>
    <property type="molecule type" value="Genomic_DNA"/>
</dbReference>
<proteinExistence type="predicted"/>
<dbReference type="InterPro" id="IPR046674">
    <property type="entry name" value="DUF6544"/>
</dbReference>
<keyword evidence="2" id="KW-1185">Reference proteome</keyword>
<name>A0ABW5IU77_9BACT</name>
<dbReference type="RefSeq" id="WP_377510611.1">
    <property type="nucleotide sequence ID" value="NZ_JBHULU010000021.1"/>
</dbReference>
<dbReference type="Pfam" id="PF20181">
    <property type="entry name" value="DUF6544"/>
    <property type="match status" value="1"/>
</dbReference>
<gene>
    <name evidence="1" type="ORF">ACFSRY_17055</name>
</gene>
<protein>
    <submittedName>
        <fullName evidence="1">DUF6544 family protein</fullName>
    </submittedName>
</protein>
<organism evidence="1 2">
    <name type="scientific">Pontibacter locisalis</name>
    <dbReference type="NCBI Taxonomy" id="1719035"/>
    <lineage>
        <taxon>Bacteria</taxon>
        <taxon>Pseudomonadati</taxon>
        <taxon>Bacteroidota</taxon>
        <taxon>Cytophagia</taxon>
        <taxon>Cytophagales</taxon>
        <taxon>Hymenobacteraceae</taxon>
        <taxon>Pontibacter</taxon>
    </lineage>
</organism>
<evidence type="ECO:0000313" key="2">
    <source>
        <dbReference type="Proteomes" id="UP001597544"/>
    </source>
</evidence>
<sequence length="265" mass="30359">MSIKDQFLEEVQEELRKGPALQQSLTPEDLEKLPPLMKNYLQQSGHLGKPLATNCFILYDHAAIKLKPDRDWLKLDCQQFNSSLTTTRIALMRSKLFKIIPFSGKDKYQNNQGNMLIQLAGFTVSDANGPEMNKAALVTYLSESVLLPSAILDPNIKWQEVESRTLRGTINHAGISVSGLFLFNDQNEIYEFQTEDRYYASNSRSYKRTRWSAFLRDYKIVSGYRIPTTLSAVWHLPEGDYEYFKGTLKEIKYGIDSLPDITRGL</sequence>
<accession>A0ABW5IU77</accession>
<comment type="caution">
    <text evidence="1">The sequence shown here is derived from an EMBL/GenBank/DDBJ whole genome shotgun (WGS) entry which is preliminary data.</text>
</comment>
<dbReference type="Proteomes" id="UP001597544">
    <property type="component" value="Unassembled WGS sequence"/>
</dbReference>